<dbReference type="AlphaFoldDB" id="A0A7J7FTT6"/>
<comment type="caution">
    <text evidence="1">The sequence shown here is derived from an EMBL/GenBank/DDBJ whole genome shotgun (WGS) entry which is preliminary data.</text>
</comment>
<reference evidence="1 2" key="2">
    <citation type="submission" date="2020-07" db="EMBL/GenBank/DDBJ databases">
        <title>Genome assembly of wild tea tree DASZ reveals pedigree and selection history of tea varieties.</title>
        <authorList>
            <person name="Zhang W."/>
        </authorList>
    </citation>
    <scope>NUCLEOTIDE SEQUENCE [LARGE SCALE GENOMIC DNA]</scope>
    <source>
        <strain evidence="2">cv. G240</strain>
        <tissue evidence="1">Leaf</tissue>
    </source>
</reference>
<sequence length="103" mass="11461">MAYVLIVAQTFKIVFVQMEGVGFEKLSALRKLETLNLKWNDFDDSILPSLSALRSLKMLNLRANNIGGLFPPQGSSELIHVKGKIFATMLGTHKKVSIKVSKK</sequence>
<organism evidence="1 2">
    <name type="scientific">Camellia sinensis</name>
    <name type="common">Tea plant</name>
    <name type="synonym">Thea sinensis</name>
    <dbReference type="NCBI Taxonomy" id="4442"/>
    <lineage>
        <taxon>Eukaryota</taxon>
        <taxon>Viridiplantae</taxon>
        <taxon>Streptophyta</taxon>
        <taxon>Embryophyta</taxon>
        <taxon>Tracheophyta</taxon>
        <taxon>Spermatophyta</taxon>
        <taxon>Magnoliopsida</taxon>
        <taxon>eudicotyledons</taxon>
        <taxon>Gunneridae</taxon>
        <taxon>Pentapetalae</taxon>
        <taxon>asterids</taxon>
        <taxon>Ericales</taxon>
        <taxon>Theaceae</taxon>
        <taxon>Camellia</taxon>
    </lineage>
</organism>
<reference evidence="2" key="1">
    <citation type="journal article" date="2020" name="Nat. Commun.">
        <title>Genome assembly of wild tea tree DASZ reveals pedigree and selection history of tea varieties.</title>
        <authorList>
            <person name="Zhang W."/>
            <person name="Zhang Y."/>
            <person name="Qiu H."/>
            <person name="Guo Y."/>
            <person name="Wan H."/>
            <person name="Zhang X."/>
            <person name="Scossa F."/>
            <person name="Alseekh S."/>
            <person name="Zhang Q."/>
            <person name="Wang P."/>
            <person name="Xu L."/>
            <person name="Schmidt M.H."/>
            <person name="Jia X."/>
            <person name="Li D."/>
            <person name="Zhu A."/>
            <person name="Guo F."/>
            <person name="Chen W."/>
            <person name="Ni D."/>
            <person name="Usadel B."/>
            <person name="Fernie A.R."/>
            <person name="Wen W."/>
        </authorList>
    </citation>
    <scope>NUCLEOTIDE SEQUENCE [LARGE SCALE GENOMIC DNA]</scope>
    <source>
        <strain evidence="2">cv. G240</strain>
    </source>
</reference>
<accession>A0A7J7FTT6</accession>
<dbReference type="SUPFAM" id="SSF52058">
    <property type="entry name" value="L domain-like"/>
    <property type="match status" value="1"/>
</dbReference>
<dbReference type="InterPro" id="IPR001611">
    <property type="entry name" value="Leu-rich_rpt"/>
</dbReference>
<evidence type="ECO:0000313" key="2">
    <source>
        <dbReference type="Proteomes" id="UP000593564"/>
    </source>
</evidence>
<dbReference type="Gene3D" id="3.80.10.10">
    <property type="entry name" value="Ribonuclease Inhibitor"/>
    <property type="match status" value="1"/>
</dbReference>
<protein>
    <recommendedName>
        <fullName evidence="3">Leucine-rich repeat-containing N-terminal plant-type domain-containing protein</fullName>
    </recommendedName>
</protein>
<name>A0A7J7FTT6_CAMSI</name>
<gene>
    <name evidence="1" type="ORF">HYC85_027688</name>
</gene>
<dbReference type="InterPro" id="IPR032675">
    <property type="entry name" value="LRR_dom_sf"/>
</dbReference>
<dbReference type="EMBL" id="JACBKZ010000014">
    <property type="protein sequence ID" value="KAF5931517.1"/>
    <property type="molecule type" value="Genomic_DNA"/>
</dbReference>
<dbReference type="Proteomes" id="UP000593564">
    <property type="component" value="Unassembled WGS sequence"/>
</dbReference>
<keyword evidence="2" id="KW-1185">Reference proteome</keyword>
<proteinExistence type="predicted"/>
<dbReference type="Pfam" id="PF00560">
    <property type="entry name" value="LRR_1"/>
    <property type="match status" value="2"/>
</dbReference>
<evidence type="ECO:0000313" key="1">
    <source>
        <dbReference type="EMBL" id="KAF5931517.1"/>
    </source>
</evidence>
<evidence type="ECO:0008006" key="3">
    <source>
        <dbReference type="Google" id="ProtNLM"/>
    </source>
</evidence>